<organism evidence="2 3">
    <name type="scientific">Austropuccinia psidii MF-1</name>
    <dbReference type="NCBI Taxonomy" id="1389203"/>
    <lineage>
        <taxon>Eukaryota</taxon>
        <taxon>Fungi</taxon>
        <taxon>Dikarya</taxon>
        <taxon>Basidiomycota</taxon>
        <taxon>Pucciniomycotina</taxon>
        <taxon>Pucciniomycetes</taxon>
        <taxon>Pucciniales</taxon>
        <taxon>Sphaerophragmiaceae</taxon>
        <taxon>Austropuccinia</taxon>
    </lineage>
</organism>
<name>A0A9Q3GMW5_9BASI</name>
<evidence type="ECO:0000313" key="2">
    <source>
        <dbReference type="EMBL" id="MBW0473498.1"/>
    </source>
</evidence>
<dbReference type="EMBL" id="AVOT02003429">
    <property type="protein sequence ID" value="MBW0473498.1"/>
    <property type="molecule type" value="Genomic_DNA"/>
</dbReference>
<keyword evidence="3" id="KW-1185">Reference proteome</keyword>
<feature type="region of interest" description="Disordered" evidence="1">
    <location>
        <begin position="18"/>
        <end position="50"/>
    </location>
</feature>
<evidence type="ECO:0000256" key="1">
    <source>
        <dbReference type="SAM" id="MobiDB-lite"/>
    </source>
</evidence>
<dbReference type="Proteomes" id="UP000765509">
    <property type="component" value="Unassembled WGS sequence"/>
</dbReference>
<gene>
    <name evidence="2" type="ORF">O181_013213</name>
</gene>
<dbReference type="AlphaFoldDB" id="A0A9Q3GMW5"/>
<proteinExistence type="predicted"/>
<comment type="caution">
    <text evidence="2">The sequence shown here is derived from an EMBL/GenBank/DDBJ whole genome shotgun (WGS) entry which is preliminary data.</text>
</comment>
<protein>
    <submittedName>
        <fullName evidence="2">Uncharacterized protein</fullName>
    </submittedName>
</protein>
<accession>A0A9Q3GMW5</accession>
<sequence length="117" mass="12897">MPPLPIHLLKSFRVKTSSVLPEASNPETPALASPMRPSPAPNSRPLPIPPTTGLQLLASTSICSGAEIFPLPYPATESVQGRDHWHFWVTREDPCVVIEPQDSVARFDRSSREIIVY</sequence>
<feature type="compositionally biased region" description="Pro residues" evidence="1">
    <location>
        <begin position="36"/>
        <end position="50"/>
    </location>
</feature>
<evidence type="ECO:0000313" key="3">
    <source>
        <dbReference type="Proteomes" id="UP000765509"/>
    </source>
</evidence>
<reference evidence="2" key="1">
    <citation type="submission" date="2021-03" db="EMBL/GenBank/DDBJ databases">
        <title>Draft genome sequence of rust myrtle Austropuccinia psidii MF-1, a brazilian biotype.</title>
        <authorList>
            <person name="Quecine M.C."/>
            <person name="Pachon D.M.R."/>
            <person name="Bonatelli M.L."/>
            <person name="Correr F.H."/>
            <person name="Franceschini L.M."/>
            <person name="Leite T.F."/>
            <person name="Margarido G.R.A."/>
            <person name="Almeida C.A."/>
            <person name="Ferrarezi J.A."/>
            <person name="Labate C.A."/>
        </authorList>
    </citation>
    <scope>NUCLEOTIDE SEQUENCE</scope>
    <source>
        <strain evidence="2">MF-1</strain>
    </source>
</reference>